<dbReference type="SUPFAM" id="SSF46894">
    <property type="entry name" value="C-terminal effector domain of the bipartite response regulators"/>
    <property type="match status" value="1"/>
</dbReference>
<dbReference type="InterPro" id="IPR011006">
    <property type="entry name" value="CheY-like_superfamily"/>
</dbReference>
<dbReference type="GO" id="GO:0003677">
    <property type="term" value="F:DNA binding"/>
    <property type="evidence" value="ECO:0007669"/>
    <property type="project" value="UniProtKB-KW"/>
</dbReference>
<dbReference type="Gene3D" id="3.40.50.2300">
    <property type="match status" value="1"/>
</dbReference>
<gene>
    <name evidence="5" type="ORF">SAMN05421757_103502</name>
</gene>
<evidence type="ECO:0000259" key="4">
    <source>
        <dbReference type="PROSITE" id="PS50043"/>
    </source>
</evidence>
<dbReference type="Pfam" id="PF00196">
    <property type="entry name" value="GerE"/>
    <property type="match status" value="1"/>
</dbReference>
<dbReference type="PANTHER" id="PTHR44688">
    <property type="entry name" value="DNA-BINDING TRANSCRIPTIONAL ACTIVATOR DEVR_DOSR"/>
    <property type="match status" value="1"/>
</dbReference>
<protein>
    <submittedName>
        <fullName evidence="5">Two component transcriptional regulator, LuxR family</fullName>
    </submittedName>
</protein>
<evidence type="ECO:0000313" key="6">
    <source>
        <dbReference type="Proteomes" id="UP000198426"/>
    </source>
</evidence>
<evidence type="ECO:0000256" key="1">
    <source>
        <dbReference type="ARBA" id="ARBA00023015"/>
    </source>
</evidence>
<evidence type="ECO:0000256" key="3">
    <source>
        <dbReference type="ARBA" id="ARBA00023163"/>
    </source>
</evidence>
<accession>A0A239HMR5</accession>
<dbReference type="RefSeq" id="WP_141134872.1">
    <property type="nucleotide sequence ID" value="NZ_FZOY01000003.1"/>
</dbReference>
<reference evidence="5 6" key="1">
    <citation type="submission" date="2017-06" db="EMBL/GenBank/DDBJ databases">
        <authorList>
            <person name="Kim H.J."/>
            <person name="Triplett B.A."/>
        </authorList>
    </citation>
    <scope>NUCLEOTIDE SEQUENCE [LARGE SCALE GENOMIC DNA]</scope>
    <source>
        <strain evidence="5 6">DSM 29339</strain>
    </source>
</reference>
<dbReference type="SUPFAM" id="SSF52172">
    <property type="entry name" value="CheY-like"/>
    <property type="match status" value="1"/>
</dbReference>
<keyword evidence="1" id="KW-0805">Transcription regulation</keyword>
<dbReference type="PROSITE" id="PS50043">
    <property type="entry name" value="HTH_LUXR_2"/>
    <property type="match status" value="1"/>
</dbReference>
<sequence length="221" mass="23608">MSFFTNITPHSLVAGIAESNPILARGVSAILADSGVVEGRVLPVGGDSRACAPELATCDVVIFDPSQTGDDLAAYVSLVRSAHEDAAFVVYSDAFSHRDIQSAIELGRICCVCKSDDPEQLVLATLSASRGATYFSLSVADTLDQPEARPQSDYPVMDDRLSPRESAVLLAFARGRGLKQISEELGLSERTINTYKSRAARKLGLSNRSEIVQYALANGLI</sequence>
<dbReference type="CDD" id="cd06170">
    <property type="entry name" value="LuxR_C_like"/>
    <property type="match status" value="1"/>
</dbReference>
<dbReference type="Proteomes" id="UP000198426">
    <property type="component" value="Unassembled WGS sequence"/>
</dbReference>
<keyword evidence="6" id="KW-1185">Reference proteome</keyword>
<feature type="domain" description="HTH luxR-type" evidence="4">
    <location>
        <begin position="154"/>
        <end position="219"/>
    </location>
</feature>
<keyword evidence="2" id="KW-0238">DNA-binding</keyword>
<dbReference type="PRINTS" id="PR00038">
    <property type="entry name" value="HTHLUXR"/>
</dbReference>
<keyword evidence="3" id="KW-0804">Transcription</keyword>
<dbReference type="InterPro" id="IPR016032">
    <property type="entry name" value="Sig_transdc_resp-reg_C-effctor"/>
</dbReference>
<dbReference type="EMBL" id="FZOY01000003">
    <property type="protein sequence ID" value="SNS82602.1"/>
    <property type="molecule type" value="Genomic_DNA"/>
</dbReference>
<dbReference type="InterPro" id="IPR000792">
    <property type="entry name" value="Tscrpt_reg_LuxR_C"/>
</dbReference>
<dbReference type="GO" id="GO:0006355">
    <property type="term" value="P:regulation of DNA-templated transcription"/>
    <property type="evidence" value="ECO:0007669"/>
    <property type="project" value="InterPro"/>
</dbReference>
<dbReference type="AlphaFoldDB" id="A0A239HMR5"/>
<proteinExistence type="predicted"/>
<dbReference type="PANTHER" id="PTHR44688:SF16">
    <property type="entry name" value="DNA-BINDING TRANSCRIPTIONAL ACTIVATOR DEVR_DOSR"/>
    <property type="match status" value="1"/>
</dbReference>
<dbReference type="SMART" id="SM00421">
    <property type="entry name" value="HTH_LUXR"/>
    <property type="match status" value="1"/>
</dbReference>
<evidence type="ECO:0000313" key="5">
    <source>
        <dbReference type="EMBL" id="SNS82602.1"/>
    </source>
</evidence>
<name>A0A239HMR5_9RHOB</name>
<dbReference type="OrthoDB" id="9814495at2"/>
<organism evidence="5 6">
    <name type="scientific">Tropicimonas sediminicola</name>
    <dbReference type="NCBI Taxonomy" id="1031541"/>
    <lineage>
        <taxon>Bacteria</taxon>
        <taxon>Pseudomonadati</taxon>
        <taxon>Pseudomonadota</taxon>
        <taxon>Alphaproteobacteria</taxon>
        <taxon>Rhodobacterales</taxon>
        <taxon>Roseobacteraceae</taxon>
        <taxon>Tropicimonas</taxon>
    </lineage>
</organism>
<evidence type="ECO:0000256" key="2">
    <source>
        <dbReference type="ARBA" id="ARBA00023125"/>
    </source>
</evidence>